<dbReference type="InterPro" id="IPR029039">
    <property type="entry name" value="Flavoprotein-like_sf"/>
</dbReference>
<dbReference type="Pfam" id="PF12682">
    <property type="entry name" value="Flavodoxin_4"/>
    <property type="match status" value="1"/>
</dbReference>
<dbReference type="InterPro" id="IPR006311">
    <property type="entry name" value="TAT_signal"/>
</dbReference>
<dbReference type="PROSITE" id="PS51318">
    <property type="entry name" value="TAT"/>
    <property type="match status" value="1"/>
</dbReference>
<reference evidence="4 5" key="1">
    <citation type="submission" date="2023-07" db="EMBL/GenBank/DDBJ databases">
        <title>Genomic Encyclopedia of Type Strains, Phase IV (KMG-IV): sequencing the most valuable type-strain genomes for metagenomic binning, comparative biology and taxonomic classification.</title>
        <authorList>
            <person name="Goeker M."/>
        </authorList>
    </citation>
    <scope>NUCLEOTIDE SEQUENCE [LARGE SCALE GENOMIC DNA]</scope>
    <source>
        <strain evidence="4 5">B6-8</strain>
    </source>
</reference>
<dbReference type="Gene3D" id="3.40.50.360">
    <property type="match status" value="1"/>
</dbReference>
<evidence type="ECO:0000313" key="5">
    <source>
        <dbReference type="Proteomes" id="UP001241603"/>
    </source>
</evidence>
<gene>
    <name evidence="4" type="ORF">QO014_002725</name>
</gene>
<protein>
    <submittedName>
        <fullName evidence="4">Flavodoxin</fullName>
    </submittedName>
</protein>
<sequence length="193" mass="20517">MSELKRRTALQALALAPVMAVLGAVGPARALEGPSSASSLVAYFSRTGNTRVIAGQIRRATGSVIFEIAPAVPYPEDYEQTVGQARQETADGFRPPLRASVEHIDQYETIYLGLPVWGTTAPPVIRAFLAAHDLRGKTLVPFITHGGYGVGSSVSVIAGHAPGARIAAPFVMEADQERRTLEQVTGWLGKLTP</sequence>
<keyword evidence="1" id="KW-0285">Flavoprotein</keyword>
<dbReference type="InterPro" id="IPR008254">
    <property type="entry name" value="Flavodoxin/NO_synth"/>
</dbReference>
<dbReference type="PANTHER" id="PTHR39201">
    <property type="entry name" value="EXPORTED PROTEIN-RELATED"/>
    <property type="match status" value="1"/>
</dbReference>
<dbReference type="SUPFAM" id="SSF52218">
    <property type="entry name" value="Flavoproteins"/>
    <property type="match status" value="1"/>
</dbReference>
<dbReference type="RefSeq" id="WP_266349224.1">
    <property type="nucleotide sequence ID" value="NZ_JAPKNG010000003.1"/>
</dbReference>
<keyword evidence="2" id="KW-0288">FMN</keyword>
<accession>A0ABU0H7Q1</accession>
<evidence type="ECO:0000313" key="4">
    <source>
        <dbReference type="EMBL" id="MDQ0438333.1"/>
    </source>
</evidence>
<feature type="domain" description="Flavodoxin-like" evidence="3">
    <location>
        <begin position="39"/>
        <end position="192"/>
    </location>
</feature>
<dbReference type="PROSITE" id="PS50902">
    <property type="entry name" value="FLAVODOXIN_LIKE"/>
    <property type="match status" value="1"/>
</dbReference>
<organism evidence="4 5">
    <name type="scientific">Kaistia dalseonensis</name>
    <dbReference type="NCBI Taxonomy" id="410840"/>
    <lineage>
        <taxon>Bacteria</taxon>
        <taxon>Pseudomonadati</taxon>
        <taxon>Pseudomonadota</taxon>
        <taxon>Alphaproteobacteria</taxon>
        <taxon>Hyphomicrobiales</taxon>
        <taxon>Kaistiaceae</taxon>
        <taxon>Kaistia</taxon>
    </lineage>
</organism>
<evidence type="ECO:0000256" key="2">
    <source>
        <dbReference type="ARBA" id="ARBA00022643"/>
    </source>
</evidence>
<evidence type="ECO:0000256" key="1">
    <source>
        <dbReference type="ARBA" id="ARBA00022630"/>
    </source>
</evidence>
<proteinExistence type="predicted"/>
<evidence type="ECO:0000259" key="3">
    <source>
        <dbReference type="PROSITE" id="PS50902"/>
    </source>
</evidence>
<keyword evidence="5" id="KW-1185">Reference proteome</keyword>
<dbReference type="Proteomes" id="UP001241603">
    <property type="component" value="Unassembled WGS sequence"/>
</dbReference>
<dbReference type="PANTHER" id="PTHR39201:SF1">
    <property type="entry name" value="FLAVODOXIN-LIKE DOMAIN-CONTAINING PROTEIN"/>
    <property type="match status" value="1"/>
</dbReference>
<name>A0ABU0H7Q1_9HYPH</name>
<dbReference type="EMBL" id="JAUSVO010000003">
    <property type="protein sequence ID" value="MDQ0438333.1"/>
    <property type="molecule type" value="Genomic_DNA"/>
</dbReference>
<comment type="caution">
    <text evidence="4">The sequence shown here is derived from an EMBL/GenBank/DDBJ whole genome shotgun (WGS) entry which is preliminary data.</text>
</comment>